<accession>A0A6P6RZH0</accession>
<dbReference type="PROSITE" id="PS50082">
    <property type="entry name" value="WD_REPEATS_2"/>
    <property type="match status" value="1"/>
</dbReference>
<feature type="compositionally biased region" description="Basic residues" evidence="2">
    <location>
        <begin position="237"/>
        <end position="249"/>
    </location>
</feature>
<reference evidence="4" key="1">
    <citation type="submission" date="2025-08" db="UniProtKB">
        <authorList>
            <consortium name="RefSeq"/>
        </authorList>
    </citation>
    <scope>IDENTIFICATION</scope>
</reference>
<sequence>MCEACGVCVELPLPGGCLCPVAFSGGDSASTSALEPHLFLACSAHPTKENEALGLLQQAQMACEAAAWDPHDSNIVLTAHSRSRYPSLLRTGGSSGGLLALWDLREQPHEAGVLGCSSLGESTFGCVRVSTDPHGPLAAPISLCFNPSLPFSFVSGGTDGAVRTWDIRSLQAPVKVFLLHAKSTDGCLKLHRVEHALAGPSQSVCLPEEKQAAPESTNGRLLCVDETSNVSSERGGLSRKPRQERHMRGTRQSNSETQDLRETQWN</sequence>
<protein>
    <submittedName>
        <fullName evidence="4">Uncharacterized protein LOC34621179</fullName>
    </submittedName>
</protein>
<dbReference type="InterPro" id="IPR015943">
    <property type="entry name" value="WD40/YVTN_repeat-like_dom_sf"/>
</dbReference>
<gene>
    <name evidence="4" type="primary">LOC34621179</name>
</gene>
<feature type="region of interest" description="Disordered" evidence="2">
    <location>
        <begin position="216"/>
        <end position="266"/>
    </location>
</feature>
<keyword evidence="3" id="KW-1185">Reference proteome</keyword>
<dbReference type="Gene3D" id="2.130.10.10">
    <property type="entry name" value="YVTN repeat-like/Quinoprotein amine dehydrogenase"/>
    <property type="match status" value="1"/>
</dbReference>
<evidence type="ECO:0000256" key="2">
    <source>
        <dbReference type="SAM" id="MobiDB-lite"/>
    </source>
</evidence>
<dbReference type="RefSeq" id="XP_026193268.1">
    <property type="nucleotide sequence ID" value="XM_026337483.1"/>
</dbReference>
<evidence type="ECO:0000313" key="3">
    <source>
        <dbReference type="Proteomes" id="UP000515125"/>
    </source>
</evidence>
<evidence type="ECO:0000313" key="4">
    <source>
        <dbReference type="RefSeq" id="XP_026193268.1"/>
    </source>
</evidence>
<organism evidence="3 4">
    <name type="scientific">Cyclospora cayetanensis</name>
    <dbReference type="NCBI Taxonomy" id="88456"/>
    <lineage>
        <taxon>Eukaryota</taxon>
        <taxon>Sar</taxon>
        <taxon>Alveolata</taxon>
        <taxon>Apicomplexa</taxon>
        <taxon>Conoidasida</taxon>
        <taxon>Coccidia</taxon>
        <taxon>Eucoccidiorida</taxon>
        <taxon>Eimeriorina</taxon>
        <taxon>Eimeriidae</taxon>
        <taxon>Cyclospora</taxon>
    </lineage>
</organism>
<dbReference type="GeneID" id="34621179"/>
<dbReference type="InterPro" id="IPR036322">
    <property type="entry name" value="WD40_repeat_dom_sf"/>
</dbReference>
<dbReference type="AlphaFoldDB" id="A0A6P6RZH0"/>
<keyword evidence="1" id="KW-0853">WD repeat</keyword>
<dbReference type="OrthoDB" id="427795at2759"/>
<dbReference type="Proteomes" id="UP000515125">
    <property type="component" value="Unplaced"/>
</dbReference>
<dbReference type="InterPro" id="IPR001680">
    <property type="entry name" value="WD40_rpt"/>
</dbReference>
<dbReference type="SUPFAM" id="SSF50978">
    <property type="entry name" value="WD40 repeat-like"/>
    <property type="match status" value="1"/>
</dbReference>
<evidence type="ECO:0000256" key="1">
    <source>
        <dbReference type="PROSITE-ProRule" id="PRU00221"/>
    </source>
</evidence>
<feature type="repeat" description="WD" evidence="1">
    <location>
        <begin position="153"/>
        <end position="175"/>
    </location>
</feature>
<name>A0A6P6RZH0_9EIME</name>
<proteinExistence type="predicted"/>